<dbReference type="EMBL" id="JAAIUW010000129">
    <property type="protein sequence ID" value="KAF7800892.1"/>
    <property type="molecule type" value="Genomic_DNA"/>
</dbReference>
<evidence type="ECO:0000313" key="2">
    <source>
        <dbReference type="Proteomes" id="UP000634136"/>
    </source>
</evidence>
<organism evidence="1 2">
    <name type="scientific">Senna tora</name>
    <dbReference type="NCBI Taxonomy" id="362788"/>
    <lineage>
        <taxon>Eukaryota</taxon>
        <taxon>Viridiplantae</taxon>
        <taxon>Streptophyta</taxon>
        <taxon>Embryophyta</taxon>
        <taxon>Tracheophyta</taxon>
        <taxon>Spermatophyta</taxon>
        <taxon>Magnoliopsida</taxon>
        <taxon>eudicotyledons</taxon>
        <taxon>Gunneridae</taxon>
        <taxon>Pentapetalae</taxon>
        <taxon>rosids</taxon>
        <taxon>fabids</taxon>
        <taxon>Fabales</taxon>
        <taxon>Fabaceae</taxon>
        <taxon>Caesalpinioideae</taxon>
        <taxon>Cassia clade</taxon>
        <taxon>Senna</taxon>
    </lineage>
</organism>
<gene>
    <name evidence="1" type="ORF">G2W53_044615</name>
</gene>
<dbReference type="AlphaFoldDB" id="A0A834SCY7"/>
<keyword evidence="2" id="KW-1185">Reference proteome</keyword>
<evidence type="ECO:0000313" key="1">
    <source>
        <dbReference type="EMBL" id="KAF7800892.1"/>
    </source>
</evidence>
<dbReference type="Proteomes" id="UP000634136">
    <property type="component" value="Unassembled WGS sequence"/>
</dbReference>
<protein>
    <submittedName>
        <fullName evidence="1">Uncharacterized protein</fullName>
    </submittedName>
</protein>
<comment type="caution">
    <text evidence="1">The sequence shown here is derived from an EMBL/GenBank/DDBJ whole genome shotgun (WGS) entry which is preliminary data.</text>
</comment>
<name>A0A834SCY7_9FABA</name>
<accession>A0A834SCY7</accession>
<reference evidence="1" key="1">
    <citation type="submission" date="2020-09" db="EMBL/GenBank/DDBJ databases">
        <title>Genome-Enabled Discovery of Anthraquinone Biosynthesis in Senna tora.</title>
        <authorList>
            <person name="Kang S.-H."/>
            <person name="Pandey R.P."/>
            <person name="Lee C.-M."/>
            <person name="Sim J.-S."/>
            <person name="Jeong J.-T."/>
            <person name="Choi B.-S."/>
            <person name="Jung M."/>
            <person name="Ginzburg D."/>
            <person name="Zhao K."/>
            <person name="Won S.Y."/>
            <person name="Oh T.-J."/>
            <person name="Yu Y."/>
            <person name="Kim N.-H."/>
            <person name="Lee O.R."/>
            <person name="Lee T.-H."/>
            <person name="Bashyal P."/>
            <person name="Kim T.-S."/>
            <person name="Lee W.-H."/>
            <person name="Kawkins C."/>
            <person name="Kim C.-K."/>
            <person name="Kim J.S."/>
            <person name="Ahn B.O."/>
            <person name="Rhee S.Y."/>
            <person name="Sohng J.K."/>
        </authorList>
    </citation>
    <scope>NUCLEOTIDE SEQUENCE</scope>
    <source>
        <tissue evidence="1">Leaf</tissue>
    </source>
</reference>
<sequence>MTIRLLQHRNTVSRSPNKSPAVPVTFLLDLSHIQLGVLTVKIISLLLGCCICSSCPLRTSMTAIRNLPPCGGIKDVDAYVGGLEIRGGSPEFGSRISGPCLVVDSPFFTS</sequence>
<proteinExistence type="predicted"/>